<dbReference type="InterPro" id="IPR011161">
    <property type="entry name" value="MHC_I-like_Ag-recog"/>
</dbReference>
<keyword evidence="9" id="KW-0712">Selenocysteine</keyword>
<dbReference type="Gene3D" id="3.40.30.10">
    <property type="entry name" value="Glutaredoxin"/>
    <property type="match status" value="1"/>
</dbReference>
<comment type="similarity">
    <text evidence="4 22">Belongs to the glutathione peroxidase family.</text>
</comment>
<dbReference type="Gene3D" id="2.60.40.10">
    <property type="entry name" value="Immunoglobulins"/>
    <property type="match status" value="1"/>
</dbReference>
<keyword evidence="5" id="KW-0490">MHC I</keyword>
<evidence type="ECO:0000313" key="25">
    <source>
        <dbReference type="EMBL" id="KAH0520606.1"/>
    </source>
</evidence>
<sequence>MAPRTLLLLLAAALAPTLTRAGSHSLRYFRTIVSRPGLGEPRFIIVGYVDDTQFVRYDSDAETPRMEPRAPWMEKEGPEYWEEETQRAKNNEQNYRVGLRTLLSYYNQSEGGGAAGDPVVEQVSGADGGVPAGSHTYQDTYGCEVGSDGRLLRGYEQYAYDGRDYIALNDDLTTWTAADVAAQITQRKWERDGYAERGKAYLEDTCVQWLRRYLENGKDTLLRTDPPKAHVTHHPGPKGDVTLRCWALGFYPADITLTWQREEEEQTQDMELVETRPSGDGTFQKWAALVVPSGEEHKYTCHVHHEGLPEPLTLRWGTTTRDYTEMNNLQRRLGPRGLVVLGFPCNQFGHQENAKNEEILNSLKYIRPGGGFEPNFTLFEKCEVNGEKAHPLFTFLRESLPAPSDEPSALMTDPKYIIWSPVCRNDIAWNFEKFLVGPDGVPVRRYSRRFRTIDIEPDIEALLSQQPSGS</sequence>
<dbReference type="InterPro" id="IPR003597">
    <property type="entry name" value="Ig_C1-set"/>
</dbReference>
<dbReference type="Proteomes" id="UP000710432">
    <property type="component" value="Unassembled WGS sequence"/>
</dbReference>
<keyword evidence="8" id="KW-0391">Immunity</keyword>
<dbReference type="InterPro" id="IPR007110">
    <property type="entry name" value="Ig-like_dom"/>
</dbReference>
<dbReference type="InterPro" id="IPR036249">
    <property type="entry name" value="Thioredoxin-like_sf"/>
</dbReference>
<dbReference type="Gene3D" id="3.30.500.10">
    <property type="entry name" value="MHC class I-like antigen recognition-like"/>
    <property type="match status" value="1"/>
</dbReference>
<keyword evidence="10" id="KW-1133">Transmembrane helix</keyword>
<keyword evidence="23" id="KW-0732">Signal</keyword>
<dbReference type="InterPro" id="IPR037055">
    <property type="entry name" value="MHC_I-like_Ag-recog_sf"/>
</dbReference>
<comment type="function">
    <text evidence="1">Involved in the presentation of foreign antigens to the immune system.</text>
</comment>
<evidence type="ECO:0000256" key="17">
    <source>
        <dbReference type="ARBA" id="ARBA00036755"/>
    </source>
</evidence>
<keyword evidence="13" id="KW-0325">Glycoprotein</keyword>
<dbReference type="GO" id="GO:0042612">
    <property type="term" value="C:MHC class I protein complex"/>
    <property type="evidence" value="ECO:0007669"/>
    <property type="project" value="UniProtKB-KW"/>
</dbReference>
<evidence type="ECO:0000256" key="16">
    <source>
        <dbReference type="ARBA" id="ARBA00036240"/>
    </source>
</evidence>
<dbReference type="GO" id="GO:0030670">
    <property type="term" value="C:phagocytic vesicle membrane"/>
    <property type="evidence" value="ECO:0007669"/>
    <property type="project" value="UniProtKB-ARBA"/>
</dbReference>
<dbReference type="GO" id="GO:0004602">
    <property type="term" value="F:glutathione peroxidase activity"/>
    <property type="evidence" value="ECO:0007669"/>
    <property type="project" value="UniProtKB-EC"/>
</dbReference>
<feature type="chain" id="PRO_5035223790" description="Glutathione peroxidase" evidence="23">
    <location>
        <begin position="22"/>
        <end position="470"/>
    </location>
</feature>
<dbReference type="InterPro" id="IPR011162">
    <property type="entry name" value="MHC_I/II-like_Ag-recog"/>
</dbReference>
<dbReference type="CDD" id="cd07698">
    <property type="entry name" value="IgC1_MHC_I_alpha3"/>
    <property type="match status" value="1"/>
</dbReference>
<proteinExistence type="inferred from homology"/>
<evidence type="ECO:0000256" key="8">
    <source>
        <dbReference type="ARBA" id="ARBA00022859"/>
    </source>
</evidence>
<comment type="catalytic activity">
    <reaction evidence="16">
        <text>(13S)-hydroperoxy-(9Z,11E)-octadecadienoate + 2 glutathione = (13S)-hydroxy-(9Z,11E)-octadecadienoate + glutathione disulfide + H2O</text>
        <dbReference type="Rhea" id="RHEA:48888"/>
        <dbReference type="ChEBI" id="CHEBI:15377"/>
        <dbReference type="ChEBI" id="CHEBI:57466"/>
        <dbReference type="ChEBI" id="CHEBI:57925"/>
        <dbReference type="ChEBI" id="CHEBI:58297"/>
        <dbReference type="ChEBI" id="CHEBI:90850"/>
    </reaction>
    <physiologicalReaction direction="left-to-right" evidence="16">
        <dbReference type="Rhea" id="RHEA:48889"/>
    </physiologicalReaction>
</comment>
<dbReference type="SUPFAM" id="SSF52833">
    <property type="entry name" value="Thioredoxin-like"/>
    <property type="match status" value="1"/>
</dbReference>
<feature type="signal peptide" evidence="23">
    <location>
        <begin position="1"/>
        <end position="21"/>
    </location>
</feature>
<evidence type="ECO:0000256" key="7">
    <source>
        <dbReference type="ARBA" id="ARBA00022692"/>
    </source>
</evidence>
<keyword evidence="11 22" id="KW-0560">Oxidoreductase</keyword>
<comment type="caution">
    <text evidence="25">The sequence shown here is derived from an EMBL/GenBank/DDBJ whole genome shotgun (WGS) entry which is preliminary data.</text>
</comment>
<dbReference type="SUPFAM" id="SSF48726">
    <property type="entry name" value="Immunoglobulin"/>
    <property type="match status" value="1"/>
</dbReference>
<dbReference type="CDD" id="cd00340">
    <property type="entry name" value="GSH_Peroxidase"/>
    <property type="match status" value="1"/>
</dbReference>
<comment type="catalytic activity">
    <reaction evidence="20">
        <text>(12R)-hydroperoxy-(5Z,8Z,10E,14Z)-eicosatetraenoate + 2 glutathione = (12R)-hydroxy-(5Z,8Z,10E,14Z)-eicosatetraenoate + glutathione disulfide + H2O</text>
        <dbReference type="Rhea" id="RHEA:76691"/>
        <dbReference type="ChEBI" id="CHEBI:15377"/>
        <dbReference type="ChEBI" id="CHEBI:57925"/>
        <dbReference type="ChEBI" id="CHEBI:58297"/>
        <dbReference type="ChEBI" id="CHEBI:75230"/>
        <dbReference type="ChEBI" id="CHEBI:83343"/>
    </reaction>
    <physiologicalReaction direction="left-to-right" evidence="20">
        <dbReference type="Rhea" id="RHEA:76692"/>
    </physiologicalReaction>
</comment>
<dbReference type="InterPro" id="IPR036179">
    <property type="entry name" value="Ig-like_dom_sf"/>
</dbReference>
<comment type="catalytic activity">
    <reaction evidence="15">
        <text>2 glutathione + H2O2 = glutathione disulfide + 2 H2O</text>
        <dbReference type="Rhea" id="RHEA:16833"/>
        <dbReference type="ChEBI" id="CHEBI:15377"/>
        <dbReference type="ChEBI" id="CHEBI:16240"/>
        <dbReference type="ChEBI" id="CHEBI:57925"/>
        <dbReference type="ChEBI" id="CHEBI:58297"/>
        <dbReference type="EC" id="1.11.1.9"/>
    </reaction>
    <physiologicalReaction direction="left-to-right" evidence="15">
        <dbReference type="Rhea" id="RHEA:16834"/>
    </physiologicalReaction>
</comment>
<dbReference type="GO" id="GO:0098553">
    <property type="term" value="C:lumenal side of endoplasmic reticulum membrane"/>
    <property type="evidence" value="ECO:0007669"/>
    <property type="project" value="UniProtKB-ARBA"/>
</dbReference>
<comment type="subcellular location">
    <subcellularLocation>
        <location evidence="2">Membrane</location>
        <topology evidence="2">Single-pass type I membrane protein</topology>
    </subcellularLocation>
</comment>
<dbReference type="Pfam" id="PF07654">
    <property type="entry name" value="C1-set"/>
    <property type="match status" value="1"/>
</dbReference>
<keyword evidence="12" id="KW-0472">Membrane</keyword>
<dbReference type="SMART" id="SM00407">
    <property type="entry name" value="IGc1"/>
    <property type="match status" value="1"/>
</dbReference>
<dbReference type="GO" id="GO:0042605">
    <property type="term" value="F:peptide antigen binding"/>
    <property type="evidence" value="ECO:0007669"/>
    <property type="project" value="TreeGrafter"/>
</dbReference>
<name>A0A8J6H0V4_MICOH</name>
<evidence type="ECO:0000256" key="19">
    <source>
        <dbReference type="ARBA" id="ARBA00043784"/>
    </source>
</evidence>
<dbReference type="GO" id="GO:0002486">
    <property type="term" value="P:antigen processing and presentation of endogenous peptide antigen via MHC class I via ER pathway, TAP-independent"/>
    <property type="evidence" value="ECO:0007669"/>
    <property type="project" value="TreeGrafter"/>
</dbReference>
<dbReference type="PROSITE" id="PS50835">
    <property type="entry name" value="IG_LIKE"/>
    <property type="match status" value="1"/>
</dbReference>
<keyword evidence="6 22" id="KW-0575">Peroxidase</keyword>
<dbReference type="PROSITE" id="PS51355">
    <property type="entry name" value="GLUTATHIONE_PEROXID_3"/>
    <property type="match status" value="1"/>
</dbReference>
<dbReference type="InterPro" id="IPR013783">
    <property type="entry name" value="Ig-like_fold"/>
</dbReference>
<dbReference type="PROSITE" id="PS00763">
    <property type="entry name" value="GLUTATHIONE_PEROXID_2"/>
    <property type="match status" value="1"/>
</dbReference>
<accession>A0A8J6H0V4</accession>
<dbReference type="FunFam" id="2.60.40.10:FF:000014">
    <property type="entry name" value="H-2 class I histocompatibility antigen, alpha chain"/>
    <property type="match status" value="1"/>
</dbReference>
<dbReference type="GO" id="GO:0006979">
    <property type="term" value="P:response to oxidative stress"/>
    <property type="evidence" value="ECO:0007669"/>
    <property type="project" value="InterPro"/>
</dbReference>
<evidence type="ECO:0000256" key="6">
    <source>
        <dbReference type="ARBA" id="ARBA00022559"/>
    </source>
</evidence>
<comment type="similarity">
    <text evidence="3">Belongs to the MHC class I family.</text>
</comment>
<gene>
    <name evidence="25" type="ORF">LTLLF_205505</name>
</gene>
<dbReference type="InterPro" id="IPR003006">
    <property type="entry name" value="Ig/MHC_CS"/>
</dbReference>
<dbReference type="GO" id="GO:0047066">
    <property type="term" value="F:phospholipid-hydroperoxide glutathione peroxidase activity"/>
    <property type="evidence" value="ECO:0007669"/>
    <property type="project" value="UniProtKB-EC"/>
</dbReference>
<dbReference type="GO" id="GO:0002476">
    <property type="term" value="P:antigen processing and presentation of endogenous peptide antigen via MHC class Ib"/>
    <property type="evidence" value="ECO:0007669"/>
    <property type="project" value="TreeGrafter"/>
</dbReference>
<comment type="catalytic activity">
    <reaction evidence="18">
        <text>(5S)-hydroperoxy-(6E,8Z,11Z,14Z)-eicosatetraenoate + 2 glutathione = (5S)-hydroxy-(6E,8Z,11Z,14Z)-eicosatetraenoate + glutathione disulfide + H2O</text>
        <dbReference type="Rhea" id="RHEA:48620"/>
        <dbReference type="ChEBI" id="CHEBI:15377"/>
        <dbReference type="ChEBI" id="CHEBI:57450"/>
        <dbReference type="ChEBI" id="CHEBI:57925"/>
        <dbReference type="ChEBI" id="CHEBI:58297"/>
        <dbReference type="ChEBI" id="CHEBI:90632"/>
    </reaction>
    <physiologicalReaction direction="left-to-right" evidence="18">
        <dbReference type="Rhea" id="RHEA:48621"/>
    </physiologicalReaction>
</comment>
<evidence type="ECO:0000256" key="13">
    <source>
        <dbReference type="ARBA" id="ARBA00023180"/>
    </source>
</evidence>
<evidence type="ECO:0000313" key="26">
    <source>
        <dbReference type="Proteomes" id="UP000710432"/>
    </source>
</evidence>
<dbReference type="GO" id="GO:0006955">
    <property type="term" value="P:immune response"/>
    <property type="evidence" value="ECO:0007669"/>
    <property type="project" value="TreeGrafter"/>
</dbReference>
<evidence type="ECO:0000256" key="15">
    <source>
        <dbReference type="ARBA" id="ARBA00036108"/>
    </source>
</evidence>
<dbReference type="InterPro" id="IPR029760">
    <property type="entry name" value="GPX_CS"/>
</dbReference>
<dbReference type="PROSITE" id="PS00290">
    <property type="entry name" value="IG_MHC"/>
    <property type="match status" value="1"/>
</dbReference>
<evidence type="ECO:0000256" key="12">
    <source>
        <dbReference type="ARBA" id="ARBA00023136"/>
    </source>
</evidence>
<dbReference type="AlphaFoldDB" id="A0A8J6H0V4"/>
<dbReference type="FunFam" id="3.30.500.10:FF:000001">
    <property type="entry name" value="H-2 class I histocompatibility antigen, alpha chain"/>
    <property type="match status" value="1"/>
</dbReference>
<dbReference type="EMBL" id="JAATJU010000520">
    <property type="protein sequence ID" value="KAH0520606.1"/>
    <property type="molecule type" value="Genomic_DNA"/>
</dbReference>
<dbReference type="InterPro" id="IPR000889">
    <property type="entry name" value="Glutathione_peroxidase"/>
</dbReference>
<dbReference type="InterPro" id="IPR050208">
    <property type="entry name" value="MHC_class-I_related"/>
</dbReference>
<comment type="catalytic activity">
    <reaction evidence="19">
        <text>(15S)-hydroperoxy-(5Z,8Z,11Z,13E)-eicosatetraenoate + 2 glutathione = (15S)-hydroxy-(5Z,8Z,11Z,13E)-eicosatetraenoate + glutathione disulfide + H2O</text>
        <dbReference type="Rhea" id="RHEA:76695"/>
        <dbReference type="ChEBI" id="CHEBI:15377"/>
        <dbReference type="ChEBI" id="CHEBI:57409"/>
        <dbReference type="ChEBI" id="CHEBI:57446"/>
        <dbReference type="ChEBI" id="CHEBI:57925"/>
        <dbReference type="ChEBI" id="CHEBI:58297"/>
    </reaction>
    <physiologicalReaction direction="left-to-right" evidence="19">
        <dbReference type="Rhea" id="RHEA:76696"/>
    </physiologicalReaction>
</comment>
<protein>
    <recommendedName>
        <fullName evidence="22">Glutathione peroxidase</fullName>
    </recommendedName>
</protein>
<evidence type="ECO:0000259" key="24">
    <source>
        <dbReference type="PROSITE" id="PS50835"/>
    </source>
</evidence>
<evidence type="ECO:0000256" key="9">
    <source>
        <dbReference type="ARBA" id="ARBA00022933"/>
    </source>
</evidence>
<evidence type="ECO:0000256" key="18">
    <source>
        <dbReference type="ARBA" id="ARBA00043664"/>
    </source>
</evidence>
<dbReference type="FunFam" id="3.40.30.10:FF:000153">
    <property type="entry name" value="Glutathione peroxidase"/>
    <property type="match status" value="1"/>
</dbReference>
<evidence type="ECO:0000256" key="5">
    <source>
        <dbReference type="ARBA" id="ARBA00022451"/>
    </source>
</evidence>
<dbReference type="PRINTS" id="PR01011">
    <property type="entry name" value="GLUTPROXDASE"/>
</dbReference>
<dbReference type="PANTHER" id="PTHR16675:SF251">
    <property type="entry name" value="HLA CLASS I HISTOCOMPATIBILITY ANTIGEN, C ALPHA CHAIN"/>
    <property type="match status" value="1"/>
</dbReference>
<dbReference type="Pfam" id="PF00255">
    <property type="entry name" value="GSHPx"/>
    <property type="match status" value="1"/>
</dbReference>
<dbReference type="GO" id="GO:0005102">
    <property type="term" value="F:signaling receptor binding"/>
    <property type="evidence" value="ECO:0007669"/>
    <property type="project" value="TreeGrafter"/>
</dbReference>
<dbReference type="GO" id="GO:0005615">
    <property type="term" value="C:extracellular space"/>
    <property type="evidence" value="ECO:0007669"/>
    <property type="project" value="TreeGrafter"/>
</dbReference>
<evidence type="ECO:0000256" key="21">
    <source>
        <dbReference type="ARBA" id="ARBA00049530"/>
    </source>
</evidence>
<evidence type="ECO:0000256" key="3">
    <source>
        <dbReference type="ARBA" id="ARBA00006909"/>
    </source>
</evidence>
<comment type="catalytic activity">
    <reaction evidence="17">
        <text>cumene hydroperoxide + 2 glutathione = 2-phenylpropan-2-ol + glutathione disulfide + H2O</text>
        <dbReference type="Rhea" id="RHEA:69651"/>
        <dbReference type="ChEBI" id="CHEBI:15377"/>
        <dbReference type="ChEBI" id="CHEBI:57925"/>
        <dbReference type="ChEBI" id="CHEBI:58297"/>
        <dbReference type="ChEBI" id="CHEBI:78673"/>
        <dbReference type="ChEBI" id="CHEBI:131607"/>
    </reaction>
    <physiologicalReaction direction="left-to-right" evidence="17">
        <dbReference type="Rhea" id="RHEA:69652"/>
    </physiologicalReaction>
</comment>
<evidence type="ECO:0000256" key="2">
    <source>
        <dbReference type="ARBA" id="ARBA00004479"/>
    </source>
</evidence>
<evidence type="ECO:0000256" key="11">
    <source>
        <dbReference type="ARBA" id="ARBA00023002"/>
    </source>
</evidence>
<evidence type="ECO:0000256" key="1">
    <source>
        <dbReference type="ARBA" id="ARBA00002297"/>
    </source>
</evidence>
<evidence type="ECO:0000256" key="23">
    <source>
        <dbReference type="SAM" id="SignalP"/>
    </source>
</evidence>
<dbReference type="SUPFAM" id="SSF54452">
    <property type="entry name" value="MHC antigen-recognition domain"/>
    <property type="match status" value="1"/>
</dbReference>
<dbReference type="GO" id="GO:0009897">
    <property type="term" value="C:external side of plasma membrane"/>
    <property type="evidence" value="ECO:0007669"/>
    <property type="project" value="TreeGrafter"/>
</dbReference>
<evidence type="ECO:0000256" key="14">
    <source>
        <dbReference type="ARBA" id="ARBA00035814"/>
    </source>
</evidence>
<evidence type="ECO:0000256" key="10">
    <source>
        <dbReference type="ARBA" id="ARBA00022989"/>
    </source>
</evidence>
<reference evidence="25" key="1">
    <citation type="submission" date="2020-03" db="EMBL/GenBank/DDBJ databases">
        <title>Studies in the Genomics of Life Span.</title>
        <authorList>
            <person name="Glass D."/>
        </authorList>
    </citation>
    <scope>NUCLEOTIDE SEQUENCE</scope>
    <source>
        <strain evidence="25">LTLLF</strain>
        <tissue evidence="25">Muscle</tissue>
    </source>
</reference>
<evidence type="ECO:0000256" key="22">
    <source>
        <dbReference type="RuleBase" id="RU000499"/>
    </source>
</evidence>
<evidence type="ECO:0000256" key="20">
    <source>
        <dbReference type="ARBA" id="ARBA00043817"/>
    </source>
</evidence>
<evidence type="ECO:0000256" key="4">
    <source>
        <dbReference type="ARBA" id="ARBA00006926"/>
    </source>
</evidence>
<feature type="domain" description="Ig-like" evidence="24">
    <location>
        <begin position="227"/>
        <end position="315"/>
    </location>
</feature>
<dbReference type="GO" id="GO:0001916">
    <property type="term" value="P:positive regulation of T cell mediated cytotoxicity"/>
    <property type="evidence" value="ECO:0007669"/>
    <property type="project" value="TreeGrafter"/>
</dbReference>
<dbReference type="PANTHER" id="PTHR16675">
    <property type="entry name" value="MHC CLASS I-RELATED"/>
    <property type="match status" value="1"/>
</dbReference>
<comment type="catalytic activity">
    <reaction evidence="21">
        <text>tert-butyl hydroperoxide + 2 glutathione = tert-butanol + glutathione disulfide + H2O</text>
        <dbReference type="Rhea" id="RHEA:69412"/>
        <dbReference type="ChEBI" id="CHEBI:15377"/>
        <dbReference type="ChEBI" id="CHEBI:45895"/>
        <dbReference type="ChEBI" id="CHEBI:57925"/>
        <dbReference type="ChEBI" id="CHEBI:58297"/>
        <dbReference type="ChEBI" id="CHEBI:64090"/>
    </reaction>
    <physiologicalReaction direction="left-to-right" evidence="21">
        <dbReference type="Rhea" id="RHEA:69413"/>
    </physiologicalReaction>
</comment>
<keyword evidence="7" id="KW-0812">Transmembrane</keyword>
<dbReference type="Pfam" id="PF00129">
    <property type="entry name" value="MHC_I"/>
    <property type="match status" value="2"/>
</dbReference>
<organism evidence="25 26">
    <name type="scientific">Microtus ochrogaster</name>
    <name type="common">Prairie vole</name>
    <dbReference type="NCBI Taxonomy" id="79684"/>
    <lineage>
        <taxon>Eukaryota</taxon>
        <taxon>Metazoa</taxon>
        <taxon>Chordata</taxon>
        <taxon>Craniata</taxon>
        <taxon>Vertebrata</taxon>
        <taxon>Euteleostomi</taxon>
        <taxon>Mammalia</taxon>
        <taxon>Eutheria</taxon>
        <taxon>Euarchontoglires</taxon>
        <taxon>Glires</taxon>
        <taxon>Rodentia</taxon>
        <taxon>Myomorpha</taxon>
        <taxon>Muroidea</taxon>
        <taxon>Cricetidae</taxon>
        <taxon>Arvicolinae</taxon>
        <taxon>Microtus</taxon>
    </lineage>
</organism>
<comment type="catalytic activity">
    <reaction evidence="14">
        <text>a hydroperoxy polyunsaturated fatty acid + 2 glutathione = a hydroxy polyunsaturated fatty acid + glutathione disulfide + H2O</text>
        <dbReference type="Rhea" id="RHEA:19057"/>
        <dbReference type="ChEBI" id="CHEBI:15377"/>
        <dbReference type="ChEBI" id="CHEBI:57925"/>
        <dbReference type="ChEBI" id="CHEBI:58297"/>
        <dbReference type="ChEBI" id="CHEBI:131871"/>
        <dbReference type="ChEBI" id="CHEBI:134019"/>
        <dbReference type="EC" id="1.11.1.12"/>
    </reaction>
    <physiologicalReaction direction="left-to-right" evidence="14">
        <dbReference type="Rhea" id="RHEA:19058"/>
    </physiologicalReaction>
</comment>